<proteinExistence type="predicted"/>
<keyword evidence="7" id="KW-1185">Reference proteome</keyword>
<keyword evidence="4" id="KW-0472">Membrane</keyword>
<keyword evidence="2" id="KW-0238">DNA-binding</keyword>
<feature type="domain" description="HTH araC/xylS-type" evidence="5">
    <location>
        <begin position="647"/>
        <end position="746"/>
    </location>
</feature>
<dbReference type="PROSITE" id="PS01124">
    <property type="entry name" value="HTH_ARAC_FAMILY_2"/>
    <property type="match status" value="1"/>
</dbReference>
<keyword evidence="1" id="KW-0805">Transcription regulation</keyword>
<dbReference type="InterPro" id="IPR018060">
    <property type="entry name" value="HTH_AraC"/>
</dbReference>
<evidence type="ECO:0000313" key="7">
    <source>
        <dbReference type="Proteomes" id="UP001141950"/>
    </source>
</evidence>
<comment type="caution">
    <text evidence="6">The sequence shown here is derived from an EMBL/GenBank/DDBJ whole genome shotgun (WGS) entry which is preliminary data.</text>
</comment>
<feature type="transmembrane region" description="Helical" evidence="4">
    <location>
        <begin position="20"/>
        <end position="39"/>
    </location>
</feature>
<dbReference type="Proteomes" id="UP001141950">
    <property type="component" value="Unassembled WGS sequence"/>
</dbReference>
<evidence type="ECO:0000313" key="6">
    <source>
        <dbReference type="EMBL" id="MCR2804282.1"/>
    </source>
</evidence>
<protein>
    <submittedName>
        <fullName evidence="6">Helix-turn-helix domain-containing protein</fullName>
    </submittedName>
</protein>
<dbReference type="SMART" id="SM00342">
    <property type="entry name" value="HTH_ARAC"/>
    <property type="match status" value="1"/>
</dbReference>
<dbReference type="GO" id="GO:0003700">
    <property type="term" value="F:DNA-binding transcription factor activity"/>
    <property type="evidence" value="ECO:0007669"/>
    <property type="project" value="InterPro"/>
</dbReference>
<evidence type="ECO:0000256" key="4">
    <source>
        <dbReference type="SAM" id="Phobius"/>
    </source>
</evidence>
<dbReference type="RefSeq" id="WP_257445191.1">
    <property type="nucleotide sequence ID" value="NZ_JANIPJ010000006.1"/>
</dbReference>
<sequence length="763" mass="85738">MRIRNKLFLYATYRKLFLSYFLLLSVSIGVVCAALYMFFSANSVKEVAGVSQSMLRQTSYVSNIVNQQVYEVGNHLLNNPDIVTGMFNPEIDYLQEYRVVRALTDVQAGYPFLTFIGIYNGYTERYINNKGVSRQAEAELLDQASGSSETAYSSLYPRTFENPVTGTSERVFTFVLKPGFNSYLPKKGAIVININESYIQQLVQQIRSNRADFIVIADDAGSILMQSDSESPLVNVASESYLNRMLASKSTSGSYTVNIDREKYLVSYVKSEELNWSFVSVNRYKDLLSNLGRLRSIVLTIAFAMFLAGVAAVIWLTNNMYDPLDKLLRKLNSKYAVQGYEPRQKVNEYSLLGEAFQDIADKVSSISPALQIAQKSHLLNYFKGSQIDLANRYREPLKGPHFLAIVLKIDRFAAFSHIHSEQSRSLIRFAVCNIGQELTGMEAIVVAADEIGILGKLDSPIMPSELQARLQEVQRHVEEYFKITVSIGIGPIVNTDIEIRDSYEKGKEALLNRFFAGAGRIFYGGEDEEPASGIRYPSSIEKVLVESILASRDDVAVKEIDALAVYVSELPYDQALVCLNQLVITMYRNFVVVPACKSEANGLMELATSLTLYETLEEVLSELTRICMTMSEAIKAGSKGRQGEIIEEIKAYIEQNYSRPDLSLDFIADRVQLTPGHLGKLFKAHSGLSFNDYLKNTRLEKAKDLLLETDDSANTISERIGIFNTTYFYTIFKKKYGISPAQYRSEALASRLKSPEEESENPE</sequence>
<name>A0A9X2MVF2_9BACL</name>
<dbReference type="AlphaFoldDB" id="A0A9X2MVF2"/>
<feature type="transmembrane region" description="Helical" evidence="4">
    <location>
        <begin position="297"/>
        <end position="316"/>
    </location>
</feature>
<dbReference type="Gene3D" id="1.10.10.60">
    <property type="entry name" value="Homeodomain-like"/>
    <property type="match status" value="2"/>
</dbReference>
<dbReference type="EMBL" id="JANIPJ010000006">
    <property type="protein sequence ID" value="MCR2804282.1"/>
    <property type="molecule type" value="Genomic_DNA"/>
</dbReference>
<keyword evidence="4" id="KW-1133">Transmembrane helix</keyword>
<dbReference type="Pfam" id="PF12833">
    <property type="entry name" value="HTH_18"/>
    <property type="match status" value="1"/>
</dbReference>
<accession>A0A9X2MVF2</accession>
<dbReference type="PANTHER" id="PTHR43280:SF10">
    <property type="entry name" value="REGULATORY PROTEIN POCR"/>
    <property type="match status" value="1"/>
</dbReference>
<organism evidence="6 7">
    <name type="scientific">Paenibacillus soyae</name>
    <dbReference type="NCBI Taxonomy" id="2969249"/>
    <lineage>
        <taxon>Bacteria</taxon>
        <taxon>Bacillati</taxon>
        <taxon>Bacillota</taxon>
        <taxon>Bacilli</taxon>
        <taxon>Bacillales</taxon>
        <taxon>Paenibacillaceae</taxon>
        <taxon>Paenibacillus</taxon>
    </lineage>
</organism>
<keyword evidence="3" id="KW-0804">Transcription</keyword>
<keyword evidence="4" id="KW-0812">Transmembrane</keyword>
<dbReference type="SUPFAM" id="SSF46689">
    <property type="entry name" value="Homeodomain-like"/>
    <property type="match status" value="2"/>
</dbReference>
<dbReference type="Gene3D" id="3.30.450.20">
    <property type="entry name" value="PAS domain"/>
    <property type="match status" value="1"/>
</dbReference>
<dbReference type="CDD" id="cd18774">
    <property type="entry name" value="PDC2_HK_sensor"/>
    <property type="match status" value="1"/>
</dbReference>
<evidence type="ECO:0000256" key="2">
    <source>
        <dbReference type="ARBA" id="ARBA00023125"/>
    </source>
</evidence>
<gene>
    <name evidence="6" type="ORF">NQZ67_10350</name>
</gene>
<evidence type="ECO:0000256" key="1">
    <source>
        <dbReference type="ARBA" id="ARBA00023015"/>
    </source>
</evidence>
<dbReference type="InterPro" id="IPR009057">
    <property type="entry name" value="Homeodomain-like_sf"/>
</dbReference>
<dbReference type="GO" id="GO:0043565">
    <property type="term" value="F:sequence-specific DNA binding"/>
    <property type="evidence" value="ECO:0007669"/>
    <property type="project" value="InterPro"/>
</dbReference>
<reference evidence="6" key="1">
    <citation type="submission" date="2022-08" db="EMBL/GenBank/DDBJ databases">
        <title>The genomic sequence of strain Paenibacillus sp. SCIV0701.</title>
        <authorList>
            <person name="Zhao H."/>
        </authorList>
    </citation>
    <scope>NUCLEOTIDE SEQUENCE</scope>
    <source>
        <strain evidence="6">SCIV0701</strain>
    </source>
</reference>
<evidence type="ECO:0000256" key="3">
    <source>
        <dbReference type="ARBA" id="ARBA00023163"/>
    </source>
</evidence>
<evidence type="ECO:0000259" key="5">
    <source>
        <dbReference type="PROSITE" id="PS01124"/>
    </source>
</evidence>
<dbReference type="PANTHER" id="PTHR43280">
    <property type="entry name" value="ARAC-FAMILY TRANSCRIPTIONAL REGULATOR"/>
    <property type="match status" value="1"/>
</dbReference>